<dbReference type="InterPro" id="IPR007627">
    <property type="entry name" value="RNA_pol_sigma70_r2"/>
</dbReference>
<keyword evidence="2" id="KW-0805">Transcription regulation</keyword>
<gene>
    <name evidence="9" type="ORF">SOCE26_094550</name>
</gene>
<keyword evidence="4" id="KW-0238">DNA-binding</keyword>
<dbReference type="SUPFAM" id="SSF88659">
    <property type="entry name" value="Sigma3 and sigma4 domains of RNA polymerase sigma factors"/>
    <property type="match status" value="1"/>
</dbReference>
<dbReference type="GO" id="GO:0016987">
    <property type="term" value="F:sigma factor activity"/>
    <property type="evidence" value="ECO:0007669"/>
    <property type="project" value="UniProtKB-KW"/>
</dbReference>
<evidence type="ECO:0000256" key="6">
    <source>
        <dbReference type="SAM" id="MobiDB-lite"/>
    </source>
</evidence>
<dbReference type="SUPFAM" id="SSF88946">
    <property type="entry name" value="Sigma2 domain of RNA polymerase sigma factors"/>
    <property type="match status" value="1"/>
</dbReference>
<sequence length="400" mass="43306">MALEPEKALFEAIWRDHREMLATYLLYLGVKRQDLEDVMQEVLHGVYLGLSRFDPELGTMRSWLIGIATHHFTHYRDRAHRRREVPWSPGWFEPLLDESPSLEALAVASDEREALDELLAEVIPERRAVLVAHTILEMDMSEIAQALSIPVQTAWSRLRLARRDLDAAVARRRARCRTRSRGWDEGSLVLPGCLEVGRPAAPLRDALRDRLGDWLLRRLADLGLGTPAGAGTWGASALGIAKPVCVAAAAAAVAAGVATAPAEPAPVLAQAGVHAAAARHAPPSAPPAPRPPRSPQRRDAAAAADTETRAAPPPAPPAGSAARRVRERPGDGAARLAEERRLIEKAAVTLRAGHLAEASEMLERHARQFPRGQLAGRREALLRELNAGSDIGDATGNNTP</sequence>
<organism evidence="9 10">
    <name type="scientific">Sorangium cellulosum</name>
    <name type="common">Polyangium cellulosum</name>
    <dbReference type="NCBI Taxonomy" id="56"/>
    <lineage>
        <taxon>Bacteria</taxon>
        <taxon>Pseudomonadati</taxon>
        <taxon>Myxococcota</taxon>
        <taxon>Polyangia</taxon>
        <taxon>Polyangiales</taxon>
        <taxon>Polyangiaceae</taxon>
        <taxon>Sorangium</taxon>
    </lineage>
</organism>
<keyword evidence="5" id="KW-0804">Transcription</keyword>
<comment type="similarity">
    <text evidence="1">Belongs to the sigma-70 factor family. ECF subfamily.</text>
</comment>
<dbReference type="EMBL" id="CP012673">
    <property type="protein sequence ID" value="AUX47929.1"/>
    <property type="molecule type" value="Genomic_DNA"/>
</dbReference>
<evidence type="ECO:0000256" key="5">
    <source>
        <dbReference type="ARBA" id="ARBA00023163"/>
    </source>
</evidence>
<dbReference type="InterPro" id="IPR039425">
    <property type="entry name" value="RNA_pol_sigma-70-like"/>
</dbReference>
<evidence type="ECO:0000313" key="10">
    <source>
        <dbReference type="Proteomes" id="UP000238348"/>
    </source>
</evidence>
<dbReference type="Pfam" id="PF04542">
    <property type="entry name" value="Sigma70_r2"/>
    <property type="match status" value="1"/>
</dbReference>
<feature type="region of interest" description="Disordered" evidence="6">
    <location>
        <begin position="271"/>
        <end position="334"/>
    </location>
</feature>
<dbReference type="GO" id="GO:0006352">
    <property type="term" value="P:DNA-templated transcription initiation"/>
    <property type="evidence" value="ECO:0007669"/>
    <property type="project" value="InterPro"/>
</dbReference>
<proteinExistence type="inferred from homology"/>
<dbReference type="Proteomes" id="UP000238348">
    <property type="component" value="Chromosome"/>
</dbReference>
<feature type="domain" description="RNA polymerase sigma-70 region 2" evidence="7">
    <location>
        <begin position="14"/>
        <end position="81"/>
    </location>
</feature>
<dbReference type="InterPro" id="IPR013249">
    <property type="entry name" value="RNA_pol_sigma70_r4_t2"/>
</dbReference>
<evidence type="ECO:0000313" key="9">
    <source>
        <dbReference type="EMBL" id="AUX47929.1"/>
    </source>
</evidence>
<dbReference type="PANTHER" id="PTHR43133:SF8">
    <property type="entry name" value="RNA POLYMERASE SIGMA FACTOR HI_1459-RELATED"/>
    <property type="match status" value="1"/>
</dbReference>
<feature type="compositionally biased region" description="Low complexity" evidence="6">
    <location>
        <begin position="271"/>
        <end position="282"/>
    </location>
</feature>
<accession>A0A2L0F900</accession>
<evidence type="ECO:0000256" key="2">
    <source>
        <dbReference type="ARBA" id="ARBA00023015"/>
    </source>
</evidence>
<evidence type="ECO:0000256" key="3">
    <source>
        <dbReference type="ARBA" id="ARBA00023082"/>
    </source>
</evidence>
<dbReference type="PANTHER" id="PTHR43133">
    <property type="entry name" value="RNA POLYMERASE ECF-TYPE SIGMA FACTO"/>
    <property type="match status" value="1"/>
</dbReference>
<dbReference type="Gene3D" id="1.10.1740.10">
    <property type="match status" value="1"/>
</dbReference>
<feature type="domain" description="RNA polymerase sigma factor 70 region 4 type 2" evidence="8">
    <location>
        <begin position="112"/>
        <end position="165"/>
    </location>
</feature>
<evidence type="ECO:0000256" key="1">
    <source>
        <dbReference type="ARBA" id="ARBA00010641"/>
    </source>
</evidence>
<evidence type="ECO:0000256" key="4">
    <source>
        <dbReference type="ARBA" id="ARBA00023125"/>
    </source>
</evidence>
<dbReference type="AlphaFoldDB" id="A0A2L0F900"/>
<dbReference type="RefSeq" id="WP_159397944.1">
    <property type="nucleotide sequence ID" value="NZ_CP012673.1"/>
</dbReference>
<protein>
    <submittedName>
        <fullName evidence="9">ECF family RNA polymerase sigma factor</fullName>
    </submittedName>
</protein>
<dbReference type="InterPro" id="IPR013324">
    <property type="entry name" value="RNA_pol_sigma_r3/r4-like"/>
</dbReference>
<evidence type="ECO:0000259" key="8">
    <source>
        <dbReference type="Pfam" id="PF08281"/>
    </source>
</evidence>
<dbReference type="Gene3D" id="1.10.10.10">
    <property type="entry name" value="Winged helix-like DNA-binding domain superfamily/Winged helix DNA-binding domain"/>
    <property type="match status" value="1"/>
</dbReference>
<dbReference type="InterPro" id="IPR013325">
    <property type="entry name" value="RNA_pol_sigma_r2"/>
</dbReference>
<dbReference type="InterPro" id="IPR014284">
    <property type="entry name" value="RNA_pol_sigma-70_dom"/>
</dbReference>
<dbReference type="OrthoDB" id="5515607at2"/>
<reference evidence="9 10" key="1">
    <citation type="submission" date="2015-09" db="EMBL/GenBank/DDBJ databases">
        <title>Sorangium comparison.</title>
        <authorList>
            <person name="Zaburannyi N."/>
            <person name="Bunk B."/>
            <person name="Overmann J."/>
            <person name="Mueller R."/>
        </authorList>
    </citation>
    <scope>NUCLEOTIDE SEQUENCE [LARGE SCALE GENOMIC DNA]</scope>
    <source>
        <strain evidence="9 10">So ce26</strain>
    </source>
</reference>
<feature type="compositionally biased region" description="Pro residues" evidence="6">
    <location>
        <begin position="283"/>
        <end position="294"/>
    </location>
</feature>
<dbReference type="GO" id="GO:0003677">
    <property type="term" value="F:DNA binding"/>
    <property type="evidence" value="ECO:0007669"/>
    <property type="project" value="UniProtKB-KW"/>
</dbReference>
<dbReference type="InterPro" id="IPR036388">
    <property type="entry name" value="WH-like_DNA-bd_sf"/>
</dbReference>
<name>A0A2L0F900_SORCE</name>
<dbReference type="NCBIfam" id="TIGR02937">
    <property type="entry name" value="sigma70-ECF"/>
    <property type="match status" value="1"/>
</dbReference>
<evidence type="ECO:0000259" key="7">
    <source>
        <dbReference type="Pfam" id="PF04542"/>
    </source>
</evidence>
<keyword evidence="3" id="KW-0731">Sigma factor</keyword>
<dbReference type="Pfam" id="PF08281">
    <property type="entry name" value="Sigma70_r4_2"/>
    <property type="match status" value="1"/>
</dbReference>